<accession>A0A4Q7MUJ0</accession>
<dbReference type="SUPFAM" id="SSF88659">
    <property type="entry name" value="Sigma3 and sigma4 domains of RNA polymerase sigma factors"/>
    <property type="match status" value="1"/>
</dbReference>
<dbReference type="InterPro" id="IPR013324">
    <property type="entry name" value="RNA_pol_sigma_r3/r4-like"/>
</dbReference>
<dbReference type="PANTHER" id="PTHR43133">
    <property type="entry name" value="RNA POLYMERASE ECF-TYPE SIGMA FACTO"/>
    <property type="match status" value="1"/>
</dbReference>
<dbReference type="PANTHER" id="PTHR43133:SF46">
    <property type="entry name" value="RNA POLYMERASE SIGMA-70 FACTOR ECF SUBFAMILY"/>
    <property type="match status" value="1"/>
</dbReference>
<dbReference type="GO" id="GO:0006352">
    <property type="term" value="P:DNA-templated transcription initiation"/>
    <property type="evidence" value="ECO:0007669"/>
    <property type="project" value="InterPro"/>
</dbReference>
<dbReference type="Proteomes" id="UP000293874">
    <property type="component" value="Unassembled WGS sequence"/>
</dbReference>
<dbReference type="EMBL" id="SGXA01000002">
    <property type="protein sequence ID" value="RZS72576.1"/>
    <property type="molecule type" value="Genomic_DNA"/>
</dbReference>
<dbReference type="RefSeq" id="WP_130542974.1">
    <property type="nucleotide sequence ID" value="NZ_CP042431.1"/>
</dbReference>
<evidence type="ECO:0000313" key="9">
    <source>
        <dbReference type="Proteomes" id="UP000293874"/>
    </source>
</evidence>
<organism evidence="8 9">
    <name type="scientific">Pseudobacter ginsenosidimutans</name>
    <dbReference type="NCBI Taxonomy" id="661488"/>
    <lineage>
        <taxon>Bacteria</taxon>
        <taxon>Pseudomonadati</taxon>
        <taxon>Bacteroidota</taxon>
        <taxon>Chitinophagia</taxon>
        <taxon>Chitinophagales</taxon>
        <taxon>Chitinophagaceae</taxon>
        <taxon>Pseudobacter</taxon>
    </lineage>
</organism>
<dbReference type="Pfam" id="PF08281">
    <property type="entry name" value="Sigma70_r4_2"/>
    <property type="match status" value="1"/>
</dbReference>
<keyword evidence="5" id="KW-0812">Transmembrane</keyword>
<keyword evidence="5" id="KW-1133">Transmembrane helix</keyword>
<keyword evidence="2" id="KW-0805">Transcription regulation</keyword>
<dbReference type="InterPro" id="IPR013249">
    <property type="entry name" value="RNA_pol_sigma70_r4_t2"/>
</dbReference>
<evidence type="ECO:0000313" key="8">
    <source>
        <dbReference type="EMBL" id="RZS72576.1"/>
    </source>
</evidence>
<dbReference type="InterPro" id="IPR014284">
    <property type="entry name" value="RNA_pol_sigma-70_dom"/>
</dbReference>
<dbReference type="AlphaFoldDB" id="A0A4Q7MUJ0"/>
<evidence type="ECO:0000259" key="6">
    <source>
        <dbReference type="Pfam" id="PF04542"/>
    </source>
</evidence>
<dbReference type="InterPro" id="IPR013325">
    <property type="entry name" value="RNA_pol_sigma_r2"/>
</dbReference>
<dbReference type="InterPro" id="IPR007627">
    <property type="entry name" value="RNA_pol_sigma70_r2"/>
</dbReference>
<dbReference type="Gene3D" id="1.10.10.10">
    <property type="entry name" value="Winged helix-like DNA-binding domain superfamily/Winged helix DNA-binding domain"/>
    <property type="match status" value="1"/>
</dbReference>
<dbReference type="NCBIfam" id="TIGR02937">
    <property type="entry name" value="sigma70-ECF"/>
    <property type="match status" value="1"/>
</dbReference>
<dbReference type="OrthoDB" id="1097528at2"/>
<protein>
    <submittedName>
        <fullName evidence="8">RNA polymerase sigma-70 factor (ECF subfamily)</fullName>
    </submittedName>
</protein>
<dbReference type="InterPro" id="IPR014327">
    <property type="entry name" value="RNA_pol_sigma70_bacteroid"/>
</dbReference>
<dbReference type="SUPFAM" id="SSF88946">
    <property type="entry name" value="Sigma2 domain of RNA polymerase sigma factors"/>
    <property type="match status" value="1"/>
</dbReference>
<gene>
    <name evidence="8" type="ORF">EV199_4497</name>
</gene>
<keyword evidence="4" id="KW-0804">Transcription</keyword>
<keyword evidence="9" id="KW-1185">Reference proteome</keyword>
<evidence type="ECO:0000259" key="7">
    <source>
        <dbReference type="Pfam" id="PF08281"/>
    </source>
</evidence>
<dbReference type="Gene3D" id="1.10.1740.10">
    <property type="match status" value="1"/>
</dbReference>
<feature type="transmembrane region" description="Helical" evidence="5">
    <location>
        <begin position="179"/>
        <end position="197"/>
    </location>
</feature>
<dbReference type="NCBIfam" id="TIGR02985">
    <property type="entry name" value="Sig70_bacteroi1"/>
    <property type="match status" value="1"/>
</dbReference>
<dbReference type="GO" id="GO:0003677">
    <property type="term" value="F:DNA binding"/>
    <property type="evidence" value="ECO:0007669"/>
    <property type="project" value="InterPro"/>
</dbReference>
<dbReference type="InterPro" id="IPR036388">
    <property type="entry name" value="WH-like_DNA-bd_sf"/>
</dbReference>
<comment type="similarity">
    <text evidence="1">Belongs to the sigma-70 factor family. ECF subfamily.</text>
</comment>
<evidence type="ECO:0000256" key="1">
    <source>
        <dbReference type="ARBA" id="ARBA00010641"/>
    </source>
</evidence>
<comment type="caution">
    <text evidence="8">The sequence shown here is derived from an EMBL/GenBank/DDBJ whole genome shotgun (WGS) entry which is preliminary data.</text>
</comment>
<feature type="domain" description="RNA polymerase sigma-70 region 2" evidence="6">
    <location>
        <begin position="30"/>
        <end position="95"/>
    </location>
</feature>
<dbReference type="GO" id="GO:0016987">
    <property type="term" value="F:sigma factor activity"/>
    <property type="evidence" value="ECO:0007669"/>
    <property type="project" value="UniProtKB-KW"/>
</dbReference>
<keyword evidence="5" id="KW-0472">Membrane</keyword>
<evidence type="ECO:0000256" key="5">
    <source>
        <dbReference type="SAM" id="Phobius"/>
    </source>
</evidence>
<feature type="domain" description="RNA polymerase sigma factor 70 region 4 type 2" evidence="7">
    <location>
        <begin position="125"/>
        <end position="176"/>
    </location>
</feature>
<evidence type="ECO:0000256" key="3">
    <source>
        <dbReference type="ARBA" id="ARBA00023082"/>
    </source>
</evidence>
<evidence type="ECO:0000256" key="2">
    <source>
        <dbReference type="ARBA" id="ARBA00023015"/>
    </source>
</evidence>
<dbReference type="Pfam" id="PF04542">
    <property type="entry name" value="Sigma70_r2"/>
    <property type="match status" value="1"/>
</dbReference>
<proteinExistence type="inferred from homology"/>
<evidence type="ECO:0000256" key="4">
    <source>
        <dbReference type="ARBA" id="ARBA00023163"/>
    </source>
</evidence>
<keyword evidence="3" id="KW-0731">Sigma factor</keyword>
<dbReference type="InterPro" id="IPR039425">
    <property type="entry name" value="RNA_pol_sigma-70-like"/>
</dbReference>
<reference evidence="8 9" key="1">
    <citation type="submission" date="2019-02" db="EMBL/GenBank/DDBJ databases">
        <title>Genomic Encyclopedia of Type Strains, Phase IV (KMG-IV): sequencing the most valuable type-strain genomes for metagenomic binning, comparative biology and taxonomic classification.</title>
        <authorList>
            <person name="Goeker M."/>
        </authorList>
    </citation>
    <scope>NUCLEOTIDE SEQUENCE [LARGE SCALE GENOMIC DNA]</scope>
    <source>
        <strain evidence="8 9">DSM 18116</strain>
    </source>
</reference>
<sequence>MRTSLYSSYSDEHLVVLLRNNDEEAFEEIYHRYWDKLLAIGYNHARNKELAEEIVHDVLLSLWNRRHQMEIDRLAAWLATAVKFSVFKSLTRENRRKDLLQQHSPETPSAAFDEEIIQAKFLKEYVDGLVAGLPEQCRLVFVYSRDHQLSTKEIATTLNLSPKTVESHLTRALKTLRNLLGNYRFFTLVTVIIQIFLK</sequence>
<name>A0A4Q7MUJ0_9BACT</name>